<evidence type="ECO:0000313" key="3">
    <source>
        <dbReference type="EMBL" id="OMO74820.1"/>
    </source>
</evidence>
<gene>
    <name evidence="3" type="ORF">CCACVL1_16457</name>
</gene>
<keyword evidence="4" id="KW-1185">Reference proteome</keyword>
<evidence type="ECO:0000313" key="4">
    <source>
        <dbReference type="Proteomes" id="UP000188268"/>
    </source>
</evidence>
<reference evidence="3 4" key="1">
    <citation type="submission" date="2013-09" db="EMBL/GenBank/DDBJ databases">
        <title>Corchorus capsularis genome sequencing.</title>
        <authorList>
            <person name="Alam M."/>
            <person name="Haque M.S."/>
            <person name="Islam M.S."/>
            <person name="Emdad E.M."/>
            <person name="Islam M.M."/>
            <person name="Ahmed B."/>
            <person name="Halim A."/>
            <person name="Hossen Q.M.M."/>
            <person name="Hossain M.Z."/>
            <person name="Ahmed R."/>
            <person name="Khan M.M."/>
            <person name="Islam R."/>
            <person name="Rashid M.M."/>
            <person name="Khan S.A."/>
            <person name="Rahman M.S."/>
            <person name="Alam M."/>
        </authorList>
    </citation>
    <scope>NUCLEOTIDE SEQUENCE [LARGE SCALE GENOMIC DNA]</scope>
    <source>
        <strain evidence="4">cv. CVL-1</strain>
        <tissue evidence="3">Whole seedling</tissue>
    </source>
</reference>
<dbReference type="AlphaFoldDB" id="A0A1R3HX27"/>
<dbReference type="SMART" id="SM01227">
    <property type="entry name" value="GCK"/>
    <property type="match status" value="1"/>
</dbReference>
<evidence type="ECO:0000256" key="1">
    <source>
        <dbReference type="SAM" id="MobiDB-lite"/>
    </source>
</evidence>
<comment type="caution">
    <text evidence="3">The sequence shown here is derived from an EMBL/GenBank/DDBJ whole genome shotgun (WGS) entry which is preliminary data.</text>
</comment>
<dbReference type="Pfam" id="PF07802">
    <property type="entry name" value="GCK"/>
    <property type="match status" value="1"/>
</dbReference>
<dbReference type="OMA" id="TNCRDAR"/>
<organism evidence="3 4">
    <name type="scientific">Corchorus capsularis</name>
    <name type="common">Jute</name>
    <dbReference type="NCBI Taxonomy" id="210143"/>
    <lineage>
        <taxon>Eukaryota</taxon>
        <taxon>Viridiplantae</taxon>
        <taxon>Streptophyta</taxon>
        <taxon>Embryophyta</taxon>
        <taxon>Tracheophyta</taxon>
        <taxon>Spermatophyta</taxon>
        <taxon>Magnoliopsida</taxon>
        <taxon>eudicotyledons</taxon>
        <taxon>Gunneridae</taxon>
        <taxon>Pentapetalae</taxon>
        <taxon>rosids</taxon>
        <taxon>malvids</taxon>
        <taxon>Malvales</taxon>
        <taxon>Malvaceae</taxon>
        <taxon>Grewioideae</taxon>
        <taxon>Apeibeae</taxon>
        <taxon>Corchorus</taxon>
    </lineage>
</organism>
<dbReference type="Proteomes" id="UP000188268">
    <property type="component" value="Unassembled WGS sequence"/>
</dbReference>
<evidence type="ECO:0000259" key="2">
    <source>
        <dbReference type="SMART" id="SM01227"/>
    </source>
</evidence>
<dbReference type="STRING" id="210143.A0A1R3HX27"/>
<dbReference type="PANTHER" id="PTHR34357">
    <property type="entry name" value="F7A19.14 PROTEIN-RELATED"/>
    <property type="match status" value="1"/>
</dbReference>
<feature type="compositionally biased region" description="Acidic residues" evidence="1">
    <location>
        <begin position="36"/>
        <end position="45"/>
    </location>
</feature>
<dbReference type="InterPro" id="IPR012891">
    <property type="entry name" value="GCK_dom"/>
</dbReference>
<dbReference type="Gene3D" id="1.10.287.2900">
    <property type="match status" value="1"/>
</dbReference>
<accession>A0A1R3HX27</accession>
<feature type="domain" description="GCK" evidence="2">
    <location>
        <begin position="44"/>
        <end position="118"/>
    </location>
</feature>
<feature type="region of interest" description="Disordered" evidence="1">
    <location>
        <begin position="1"/>
        <end position="45"/>
    </location>
</feature>
<dbReference type="EMBL" id="AWWV01011057">
    <property type="protein sequence ID" value="OMO74820.1"/>
    <property type="molecule type" value="Genomic_DNA"/>
</dbReference>
<proteinExistence type="predicted"/>
<dbReference type="PANTHER" id="PTHR34357:SF2">
    <property type="entry name" value="F26F24.3-RELATED"/>
    <property type="match status" value="1"/>
</dbReference>
<protein>
    <recommendedName>
        <fullName evidence="2">GCK domain-containing protein</fullName>
    </recommendedName>
</protein>
<name>A0A1R3HX27_COCAP</name>
<feature type="region of interest" description="Disordered" evidence="1">
    <location>
        <begin position="116"/>
        <end position="143"/>
    </location>
</feature>
<feature type="compositionally biased region" description="Basic and acidic residues" evidence="1">
    <location>
        <begin position="1"/>
        <end position="35"/>
    </location>
</feature>
<dbReference type="Gramene" id="OMO74820">
    <property type="protein sequence ID" value="OMO74820"/>
    <property type="gene ID" value="CCACVL1_16457"/>
</dbReference>
<sequence>MSSENPEPKQSPDPKTLNDPEPEKPSEEGAPKEGSEENEEEEEEMCGFCLFMRGGGCKESFVNWENCIKDAEENNEDIVEKCFQATSALKICMEAHADYYDPILRAEKRAEEAVAKELEEEKQKEKAEAEEENSKDLDKKTEG</sequence>
<dbReference type="OrthoDB" id="2148418at2759"/>